<dbReference type="EMBL" id="FOKV01000002">
    <property type="protein sequence ID" value="SFC12228.1"/>
    <property type="molecule type" value="Genomic_DNA"/>
</dbReference>
<accession>A0A1I1GQR9</accession>
<keyword evidence="4" id="KW-1185">Reference proteome</keyword>
<evidence type="ECO:0000256" key="1">
    <source>
        <dbReference type="SAM" id="MobiDB-lite"/>
    </source>
</evidence>
<dbReference type="InterPro" id="IPR027275">
    <property type="entry name" value="PRC-brl_dom"/>
</dbReference>
<dbReference type="STRING" id="1334022.SAMN04487907_102321"/>
<dbReference type="InterPro" id="IPR011033">
    <property type="entry name" value="PRC_barrel-like_sf"/>
</dbReference>
<feature type="compositionally biased region" description="Basic and acidic residues" evidence="1">
    <location>
        <begin position="169"/>
        <end position="230"/>
    </location>
</feature>
<dbReference type="GO" id="GO:0019684">
    <property type="term" value="P:photosynthesis, light reaction"/>
    <property type="evidence" value="ECO:0007669"/>
    <property type="project" value="InterPro"/>
</dbReference>
<evidence type="ECO:0000313" key="3">
    <source>
        <dbReference type="EMBL" id="SFC12228.1"/>
    </source>
</evidence>
<organism evidence="3 4">
    <name type="scientific">Zunongwangia mangrovi</name>
    <dbReference type="NCBI Taxonomy" id="1334022"/>
    <lineage>
        <taxon>Bacteria</taxon>
        <taxon>Pseudomonadati</taxon>
        <taxon>Bacteroidota</taxon>
        <taxon>Flavobacteriia</taxon>
        <taxon>Flavobacteriales</taxon>
        <taxon>Flavobacteriaceae</taxon>
        <taxon>Zunongwangia</taxon>
    </lineage>
</organism>
<dbReference type="Proteomes" id="UP000199438">
    <property type="component" value="Unassembled WGS sequence"/>
</dbReference>
<proteinExistence type="predicted"/>
<protein>
    <submittedName>
        <fullName evidence="3">PRC-barrel domain-containing protein</fullName>
    </submittedName>
</protein>
<evidence type="ECO:0000313" key="4">
    <source>
        <dbReference type="Proteomes" id="UP000199438"/>
    </source>
</evidence>
<gene>
    <name evidence="3" type="ORF">SAMN04487907_102321</name>
</gene>
<feature type="compositionally biased region" description="Basic and acidic residues" evidence="1">
    <location>
        <begin position="267"/>
        <end position="278"/>
    </location>
</feature>
<name>A0A1I1GQR9_9FLAO</name>
<feature type="domain" description="PRC-barrel" evidence="2">
    <location>
        <begin position="22"/>
        <end position="64"/>
    </location>
</feature>
<dbReference type="SUPFAM" id="SSF50346">
    <property type="entry name" value="PRC-barrel domain"/>
    <property type="match status" value="1"/>
</dbReference>
<reference evidence="4" key="1">
    <citation type="submission" date="2016-10" db="EMBL/GenBank/DDBJ databases">
        <authorList>
            <person name="Varghese N."/>
            <person name="Submissions S."/>
        </authorList>
    </citation>
    <scope>NUCLEOTIDE SEQUENCE [LARGE SCALE GENOMIC DNA]</scope>
    <source>
        <strain evidence="4">DSM 24499</strain>
    </source>
</reference>
<sequence>MKTKEKHLYSLNELGDYKIAKNDHDIRGWEVRDRDAKSIGRVDNLLANKDLGKVVYVDVEVNQSIIDKNHDPFSANNDSGFKEFINKDGENHIIIPIGLIDIHPEEKYVHTNSLDYNTFAATKRYKTGEPISRNYEKQILSSYKANYRPNEIKGKHDPLKEDEYIESEYSARKRESRPKYSNEGYSEKETTKETTQDRIERERANLKYKSEVHHDREETDEERMERERAHLRATSGQPDPNFKPSRTYDDDGNWVREKEYLTDAEIESRRKGRIRNDEDFYNQEEFRPRRRY</sequence>
<dbReference type="InterPro" id="IPR014747">
    <property type="entry name" value="Bac_photo_RC_H_C"/>
</dbReference>
<feature type="region of interest" description="Disordered" evidence="1">
    <location>
        <begin position="267"/>
        <end position="292"/>
    </location>
</feature>
<dbReference type="AlphaFoldDB" id="A0A1I1GQR9"/>
<feature type="region of interest" description="Disordered" evidence="1">
    <location>
        <begin position="169"/>
        <end position="252"/>
    </location>
</feature>
<evidence type="ECO:0000259" key="2">
    <source>
        <dbReference type="Pfam" id="PF05239"/>
    </source>
</evidence>
<dbReference type="Pfam" id="PF05239">
    <property type="entry name" value="PRC"/>
    <property type="match status" value="1"/>
</dbReference>
<dbReference type="OrthoDB" id="1422173at2"/>
<dbReference type="RefSeq" id="WP_092541312.1">
    <property type="nucleotide sequence ID" value="NZ_FOKV01000002.1"/>
</dbReference>
<dbReference type="Gene3D" id="3.90.50.10">
    <property type="entry name" value="Photosynthetic Reaction Center, subunit H, domain 2"/>
    <property type="match status" value="1"/>
</dbReference>
<dbReference type="GO" id="GO:0030077">
    <property type="term" value="C:plasma membrane light-harvesting complex"/>
    <property type="evidence" value="ECO:0007669"/>
    <property type="project" value="InterPro"/>
</dbReference>